<keyword evidence="7 12" id="KW-0547">Nucleotide-binding</keyword>
<evidence type="ECO:0000256" key="3">
    <source>
        <dbReference type="ARBA" id="ARBA00012966"/>
    </source>
</evidence>
<dbReference type="PANTHER" id="PTHR11349">
    <property type="entry name" value="NUCLEOSIDE DIPHOSPHATE KINASE"/>
    <property type="match status" value="1"/>
</dbReference>
<feature type="binding site" evidence="12 13">
    <location>
        <position position="104"/>
    </location>
    <ligand>
        <name>ATP</name>
        <dbReference type="ChEBI" id="CHEBI:30616"/>
    </ligand>
</feature>
<feature type="binding site" evidence="12 13">
    <location>
        <position position="10"/>
    </location>
    <ligand>
        <name>ATP</name>
        <dbReference type="ChEBI" id="CHEBI:30616"/>
    </ligand>
</feature>
<comment type="similarity">
    <text evidence="2 12 13 14">Belongs to the NDK family.</text>
</comment>
<evidence type="ECO:0000256" key="5">
    <source>
        <dbReference type="ARBA" id="ARBA00022679"/>
    </source>
</evidence>
<evidence type="ECO:0000313" key="21">
    <source>
        <dbReference type="Proteomes" id="UP000525686"/>
    </source>
</evidence>
<dbReference type="EMBL" id="JABJWZ010000208">
    <property type="protein sequence ID" value="MBB1255473.1"/>
    <property type="molecule type" value="Genomic_DNA"/>
</dbReference>
<dbReference type="Proteomes" id="UP000525686">
    <property type="component" value="Unassembled WGS sequence"/>
</dbReference>
<evidence type="ECO:0000256" key="1">
    <source>
        <dbReference type="ARBA" id="ARBA00001946"/>
    </source>
</evidence>
<keyword evidence="9 12" id="KW-0067">ATP-binding</keyword>
<feature type="binding site" evidence="12 13">
    <location>
        <position position="87"/>
    </location>
    <ligand>
        <name>ATP</name>
        <dbReference type="ChEBI" id="CHEBI:30616"/>
    </ligand>
</feature>
<evidence type="ECO:0000313" key="19">
    <source>
        <dbReference type="Proteomes" id="UP000320857"/>
    </source>
</evidence>
<keyword evidence="12" id="KW-0963">Cytoplasm</keyword>
<accession>A0A5P0YNX8</accession>
<dbReference type="GO" id="GO:0046872">
    <property type="term" value="F:metal ion binding"/>
    <property type="evidence" value="ECO:0007669"/>
    <property type="project" value="UniProtKB-KW"/>
</dbReference>
<dbReference type="AlphaFoldDB" id="A0A5P0YNX8"/>
<keyword evidence="10 12" id="KW-0460">Magnesium</keyword>
<comment type="catalytic activity">
    <reaction evidence="12">
        <text>a 2'-deoxyribonucleoside 5'-diphosphate + ATP = a 2'-deoxyribonucleoside 5'-triphosphate + ADP</text>
        <dbReference type="Rhea" id="RHEA:44640"/>
        <dbReference type="ChEBI" id="CHEBI:30616"/>
        <dbReference type="ChEBI" id="CHEBI:61560"/>
        <dbReference type="ChEBI" id="CHEBI:73316"/>
        <dbReference type="ChEBI" id="CHEBI:456216"/>
        <dbReference type="EC" id="2.7.4.6"/>
    </reaction>
</comment>
<dbReference type="RefSeq" id="WP_143647431.1">
    <property type="nucleotide sequence ID" value="NZ_JABJWZ010000208.1"/>
</dbReference>
<dbReference type="CDD" id="cd04413">
    <property type="entry name" value="NDPk_I"/>
    <property type="match status" value="1"/>
</dbReference>
<dbReference type="GO" id="GO:0004550">
    <property type="term" value="F:nucleoside diphosphate kinase activity"/>
    <property type="evidence" value="ECO:0007669"/>
    <property type="project" value="UniProtKB-UniRule"/>
</dbReference>
<evidence type="ECO:0000256" key="6">
    <source>
        <dbReference type="ARBA" id="ARBA00022723"/>
    </source>
</evidence>
<evidence type="ECO:0000256" key="2">
    <source>
        <dbReference type="ARBA" id="ARBA00008142"/>
    </source>
</evidence>
<comment type="subunit">
    <text evidence="12">Homotetramer.</text>
</comment>
<dbReference type="Pfam" id="PF00334">
    <property type="entry name" value="NDK"/>
    <property type="match status" value="1"/>
</dbReference>
<feature type="domain" description="Nucleoside diphosphate kinase-like" evidence="15">
    <location>
        <begin position="2"/>
        <end position="137"/>
    </location>
</feature>
<comment type="caution">
    <text evidence="18">The sequence shown here is derived from an EMBL/GenBank/DDBJ whole genome shotgun (WGS) entry which is preliminary data.</text>
</comment>
<reference evidence="20 21" key="2">
    <citation type="submission" date="2020-05" db="EMBL/GenBank/DDBJ databases">
        <title>Classification of alakaliphilic streptomycetes isolated from an alkaline soil next to Lonar Crater, India and a proposal for the recognition of Streptomyces alkaliterrae sp. nov.</title>
        <authorList>
            <person name="Golinska P."/>
        </authorList>
    </citation>
    <scope>NUCLEOTIDE SEQUENCE [LARGE SCALE GENOMIC DNA]</scope>
    <source>
        <strain evidence="21">OF3</strain>
        <strain evidence="20">OF8</strain>
    </source>
</reference>
<evidence type="ECO:0000256" key="11">
    <source>
        <dbReference type="ARBA" id="ARBA00023080"/>
    </source>
</evidence>
<reference evidence="16" key="3">
    <citation type="journal article" name="Syst. Appl. Microbiol.">
        <title>Streptomyces alkaliterrae sp. nov., isolated from an alkaline soil, and emended descriptions of Streptomyces alkaliphilus, Streptomyces calidiresistens and Streptomyces durbertensis.</title>
        <authorList>
            <person name="Swiecimska M."/>
            <person name="Golinska P."/>
            <person name="Nouioui I."/>
            <person name="Wypij M."/>
            <person name="Rai M."/>
            <person name="Sangal V."/>
            <person name="Goodfellow M."/>
        </authorList>
    </citation>
    <scope>NUCLEOTIDE SEQUENCE</scope>
    <source>
        <strain evidence="16">OF3</strain>
        <strain evidence="17">OF8</strain>
    </source>
</reference>
<dbReference type="EMBL" id="VJYK02000065">
    <property type="protein sequence ID" value="MQS01965.1"/>
    <property type="molecule type" value="Genomic_DNA"/>
</dbReference>
<feature type="binding site" evidence="12 13">
    <location>
        <position position="114"/>
    </location>
    <ligand>
        <name>ATP</name>
        <dbReference type="ChEBI" id="CHEBI:30616"/>
    </ligand>
</feature>
<evidence type="ECO:0000256" key="10">
    <source>
        <dbReference type="ARBA" id="ARBA00022842"/>
    </source>
</evidence>
<dbReference type="GO" id="GO:0006241">
    <property type="term" value="P:CTP biosynthetic process"/>
    <property type="evidence" value="ECO:0007669"/>
    <property type="project" value="UniProtKB-UniRule"/>
</dbReference>
<evidence type="ECO:0000256" key="4">
    <source>
        <dbReference type="ARBA" id="ARBA00017632"/>
    </source>
</evidence>
<evidence type="ECO:0000256" key="9">
    <source>
        <dbReference type="ARBA" id="ARBA00022840"/>
    </source>
</evidence>
<organism evidence="18 19">
    <name type="scientific">Streptomyces alkaliterrae</name>
    <dbReference type="NCBI Taxonomy" id="2213162"/>
    <lineage>
        <taxon>Bacteria</taxon>
        <taxon>Bacillati</taxon>
        <taxon>Actinomycetota</taxon>
        <taxon>Actinomycetes</taxon>
        <taxon>Kitasatosporales</taxon>
        <taxon>Streptomycetaceae</taxon>
        <taxon>Streptomyces</taxon>
    </lineage>
</organism>
<dbReference type="OrthoDB" id="9801161at2"/>
<dbReference type="InterPro" id="IPR001564">
    <property type="entry name" value="Nucleoside_diP_kinase"/>
</dbReference>
<proteinExistence type="inferred from homology"/>
<dbReference type="FunFam" id="3.30.70.141:FF:000003">
    <property type="entry name" value="Nucleoside diphosphate kinase"/>
    <property type="match status" value="1"/>
</dbReference>
<dbReference type="HAMAP" id="MF_00451">
    <property type="entry name" value="NDP_kinase"/>
    <property type="match status" value="1"/>
</dbReference>
<comment type="function">
    <text evidence="12">Major role in the synthesis of nucleoside triphosphates other than ATP. The ATP gamma phosphate is transferred to the NDP beta phosphate via a ping-pong mechanism, using a phosphorylated active-site intermediate.</text>
</comment>
<keyword evidence="11 12" id="KW-0546">Nucleotide metabolism</keyword>
<feature type="binding site" evidence="12 13">
    <location>
        <position position="93"/>
    </location>
    <ligand>
        <name>ATP</name>
        <dbReference type="ChEBI" id="CHEBI:30616"/>
    </ligand>
</feature>
<evidence type="ECO:0000256" key="7">
    <source>
        <dbReference type="ARBA" id="ARBA00022741"/>
    </source>
</evidence>
<evidence type="ECO:0000313" key="16">
    <source>
        <dbReference type="EMBL" id="MBB1255473.1"/>
    </source>
</evidence>
<evidence type="ECO:0000259" key="15">
    <source>
        <dbReference type="SMART" id="SM00562"/>
    </source>
</evidence>
<name>A0A5P0YNX8_9ACTN</name>
<dbReference type="GO" id="GO:0006183">
    <property type="term" value="P:GTP biosynthetic process"/>
    <property type="evidence" value="ECO:0007669"/>
    <property type="project" value="UniProtKB-UniRule"/>
</dbReference>
<protein>
    <recommendedName>
        <fullName evidence="4 12">Nucleoside diphosphate kinase</fullName>
        <shortName evidence="12">NDK</shortName>
        <shortName evidence="12">NDP kinase</shortName>
        <ecNumber evidence="3 12">2.7.4.6</ecNumber>
    </recommendedName>
    <alternativeName>
        <fullName evidence="12">Nucleoside-2-P kinase</fullName>
    </alternativeName>
</protein>
<evidence type="ECO:0000256" key="14">
    <source>
        <dbReference type="RuleBase" id="RU004011"/>
    </source>
</evidence>
<dbReference type="Proteomes" id="UP000320857">
    <property type="component" value="Unassembled WGS sequence"/>
</dbReference>
<dbReference type="InterPro" id="IPR036850">
    <property type="entry name" value="NDK-like_dom_sf"/>
</dbReference>
<dbReference type="GO" id="GO:0006228">
    <property type="term" value="P:UTP biosynthetic process"/>
    <property type="evidence" value="ECO:0007669"/>
    <property type="project" value="UniProtKB-UniRule"/>
</dbReference>
<evidence type="ECO:0000313" key="18">
    <source>
        <dbReference type="EMBL" id="MQS01965.1"/>
    </source>
</evidence>
<sequence>MSQRTLVLLKPDAVRRGLIGEIVGRIESKADWRITAMELRTLDRSTLEQHYAEHQGRPFYEPLVEFMASGPSVALVVEGERVIEGVRTLAGPTDPIQAAPGTIRGDYGTIVRENLIHASDSAESAEREMKIFFPGLV</sequence>
<evidence type="ECO:0000313" key="20">
    <source>
        <dbReference type="Proteomes" id="UP000517765"/>
    </source>
</evidence>
<gene>
    <name evidence="12 16" type="primary">ndk</name>
    <name evidence="18" type="ORF">FNX44_008780</name>
    <name evidence="16" type="ORF">H3146_19250</name>
    <name evidence="17" type="ORF">H3147_21235</name>
</gene>
<evidence type="ECO:0000313" key="17">
    <source>
        <dbReference type="EMBL" id="MBB1261317.1"/>
    </source>
</evidence>
<dbReference type="Proteomes" id="UP000517765">
    <property type="component" value="Unassembled WGS sequence"/>
</dbReference>
<keyword evidence="6 12" id="KW-0479">Metal-binding</keyword>
<comment type="subcellular location">
    <subcellularLocation>
        <location evidence="12">Cytoplasm</location>
    </subcellularLocation>
</comment>
<feature type="active site" description="Pros-phosphohistidine intermediate" evidence="12 13">
    <location>
        <position position="117"/>
    </location>
</feature>
<keyword evidence="5 12" id="KW-0808">Transferase</keyword>
<dbReference type="InterPro" id="IPR034907">
    <property type="entry name" value="NDK-like_dom"/>
</dbReference>
<feature type="binding site" evidence="12 13">
    <location>
        <position position="59"/>
    </location>
    <ligand>
        <name>ATP</name>
        <dbReference type="ChEBI" id="CHEBI:30616"/>
    </ligand>
</feature>
<dbReference type="PROSITE" id="PS51374">
    <property type="entry name" value="NDPK_LIKE"/>
    <property type="match status" value="1"/>
</dbReference>
<evidence type="ECO:0000256" key="12">
    <source>
        <dbReference type="HAMAP-Rule" id="MF_00451"/>
    </source>
</evidence>
<reference evidence="18 19" key="1">
    <citation type="submission" date="2019-10" db="EMBL/GenBank/DDBJ databases">
        <title>Streptomyces sp. nov., a novel actinobacterium isolated from alkaline environment.</title>
        <authorList>
            <person name="Golinska P."/>
        </authorList>
    </citation>
    <scope>NUCLEOTIDE SEQUENCE [LARGE SCALE GENOMIC DNA]</scope>
    <source>
        <strain evidence="18 19">OF1</strain>
    </source>
</reference>
<comment type="cofactor">
    <cofactor evidence="1 12">
        <name>Mg(2+)</name>
        <dbReference type="ChEBI" id="CHEBI:18420"/>
    </cofactor>
</comment>
<dbReference type="SMART" id="SM00562">
    <property type="entry name" value="NDK"/>
    <property type="match status" value="1"/>
</dbReference>
<dbReference type="PRINTS" id="PR01243">
    <property type="entry name" value="NUCDPKINASE"/>
</dbReference>
<evidence type="ECO:0000256" key="8">
    <source>
        <dbReference type="ARBA" id="ARBA00022777"/>
    </source>
</evidence>
<dbReference type="NCBIfam" id="NF001908">
    <property type="entry name" value="PRK00668.1"/>
    <property type="match status" value="1"/>
</dbReference>
<comment type="catalytic activity">
    <reaction evidence="12">
        <text>a ribonucleoside 5'-diphosphate + ATP = a ribonucleoside 5'-triphosphate + ADP</text>
        <dbReference type="Rhea" id="RHEA:18113"/>
        <dbReference type="ChEBI" id="CHEBI:30616"/>
        <dbReference type="ChEBI" id="CHEBI:57930"/>
        <dbReference type="ChEBI" id="CHEBI:61557"/>
        <dbReference type="ChEBI" id="CHEBI:456216"/>
        <dbReference type="EC" id="2.7.4.6"/>
    </reaction>
</comment>
<evidence type="ECO:0000256" key="13">
    <source>
        <dbReference type="PROSITE-ProRule" id="PRU00706"/>
    </source>
</evidence>
<dbReference type="EC" id="2.7.4.6" evidence="3 12"/>
<keyword evidence="8 12" id="KW-0418">Kinase</keyword>
<dbReference type="GO" id="GO:0005524">
    <property type="term" value="F:ATP binding"/>
    <property type="evidence" value="ECO:0007669"/>
    <property type="project" value="UniProtKB-UniRule"/>
</dbReference>
<keyword evidence="12" id="KW-0597">Phosphoprotein</keyword>
<keyword evidence="19" id="KW-1185">Reference proteome</keyword>
<dbReference type="GO" id="GO:0005737">
    <property type="term" value="C:cytoplasm"/>
    <property type="evidence" value="ECO:0007669"/>
    <property type="project" value="UniProtKB-SubCell"/>
</dbReference>
<dbReference type="SUPFAM" id="SSF54919">
    <property type="entry name" value="Nucleoside diphosphate kinase, NDK"/>
    <property type="match status" value="1"/>
</dbReference>
<dbReference type="EMBL" id="JABJXA010000161">
    <property type="protein sequence ID" value="MBB1261317.1"/>
    <property type="molecule type" value="Genomic_DNA"/>
</dbReference>
<dbReference type="Gene3D" id="3.30.70.141">
    <property type="entry name" value="Nucleoside diphosphate kinase-like domain"/>
    <property type="match status" value="1"/>
</dbReference>